<dbReference type="EMBL" id="CADCXN010000013">
    <property type="protein sequence ID" value="CAA9889564.1"/>
    <property type="molecule type" value="Genomic_DNA"/>
</dbReference>
<keyword evidence="2" id="KW-0808">Transferase</keyword>
<name>A0A8S0W8Y5_9GAMM</name>
<dbReference type="InterPro" id="IPR029044">
    <property type="entry name" value="Nucleotide-diphossugar_trans"/>
</dbReference>
<dbReference type="InterPro" id="IPR050834">
    <property type="entry name" value="Glycosyltransf_2"/>
</dbReference>
<comment type="caution">
    <text evidence="2">The sequence shown here is derived from an EMBL/GenBank/DDBJ whole genome shotgun (WGS) entry which is preliminary data.</text>
</comment>
<dbReference type="GO" id="GO:0016740">
    <property type="term" value="F:transferase activity"/>
    <property type="evidence" value="ECO:0007669"/>
    <property type="project" value="UniProtKB-KW"/>
</dbReference>
<gene>
    <name evidence="2" type="ORF">METHB2_110063</name>
</gene>
<proteinExistence type="predicted"/>
<evidence type="ECO:0000313" key="2">
    <source>
        <dbReference type="EMBL" id="CAA9889564.1"/>
    </source>
</evidence>
<dbReference type="SUPFAM" id="SSF53448">
    <property type="entry name" value="Nucleotide-diphospho-sugar transferases"/>
    <property type="match status" value="1"/>
</dbReference>
<dbReference type="RefSeq" id="WP_174624558.1">
    <property type="nucleotide sequence ID" value="NZ_CADCXN010000013.1"/>
</dbReference>
<evidence type="ECO:0000313" key="3">
    <source>
        <dbReference type="Proteomes" id="UP000494216"/>
    </source>
</evidence>
<dbReference type="Pfam" id="PF00535">
    <property type="entry name" value="Glycos_transf_2"/>
    <property type="match status" value="1"/>
</dbReference>
<accession>A0A8S0W8Y5</accession>
<reference evidence="2 3" key="1">
    <citation type="submission" date="2020-02" db="EMBL/GenBank/DDBJ databases">
        <authorList>
            <person name="Hogendoorn C."/>
        </authorList>
    </citation>
    <scope>NUCLEOTIDE SEQUENCE [LARGE SCALE GENOMIC DNA]</scope>
    <source>
        <strain evidence="2">METHB21</strain>
    </source>
</reference>
<organism evidence="2 3">
    <name type="scientific">Candidatus Methylobacter favarea</name>
    <dbReference type="NCBI Taxonomy" id="2707345"/>
    <lineage>
        <taxon>Bacteria</taxon>
        <taxon>Pseudomonadati</taxon>
        <taxon>Pseudomonadota</taxon>
        <taxon>Gammaproteobacteria</taxon>
        <taxon>Methylococcales</taxon>
        <taxon>Methylococcaceae</taxon>
        <taxon>Methylobacter</taxon>
    </lineage>
</organism>
<dbReference type="AlphaFoldDB" id="A0A8S0W8Y5"/>
<evidence type="ECO:0000259" key="1">
    <source>
        <dbReference type="Pfam" id="PF00535"/>
    </source>
</evidence>
<dbReference type="Gene3D" id="3.90.550.10">
    <property type="entry name" value="Spore Coat Polysaccharide Biosynthesis Protein SpsA, Chain A"/>
    <property type="match status" value="1"/>
</dbReference>
<dbReference type="Proteomes" id="UP000494216">
    <property type="component" value="Unassembled WGS sequence"/>
</dbReference>
<dbReference type="InterPro" id="IPR001173">
    <property type="entry name" value="Glyco_trans_2-like"/>
</dbReference>
<dbReference type="PANTHER" id="PTHR43685:SF2">
    <property type="entry name" value="GLYCOSYLTRANSFERASE 2-LIKE DOMAIN-CONTAINING PROTEIN"/>
    <property type="match status" value="1"/>
</dbReference>
<sequence length="282" mass="32055">MKSHNEPLVSVFIPTKNRLELLARAINSVKAQTYKNIEIIVVDDGSTDETWSYLQQQNQTSGTVIIRNEESQGACAARNAAILASTGNFVTGLDDDDYFAPDRIDQFVKRWETSESVAGLFDSVQIITANGRVIRHQKQVVTYQNLRKTNLVGSLVFAPRSHYIEAGLFDKAMPAWQDWDLWIRMARIFGDFVNIGRTSCVLDEIHGNARITTGNEKKIRLAKENLTKKLQPLTRFEKSSLIISMHGYPQVKPKVREIFTLIATGRVRSTMRSVKKWLNLRK</sequence>
<dbReference type="PANTHER" id="PTHR43685">
    <property type="entry name" value="GLYCOSYLTRANSFERASE"/>
    <property type="match status" value="1"/>
</dbReference>
<protein>
    <submittedName>
        <fullName evidence="2">Glycosyl transferase family 2</fullName>
    </submittedName>
</protein>
<keyword evidence="3" id="KW-1185">Reference proteome</keyword>
<dbReference type="CDD" id="cd00761">
    <property type="entry name" value="Glyco_tranf_GTA_type"/>
    <property type="match status" value="1"/>
</dbReference>
<feature type="domain" description="Glycosyltransferase 2-like" evidence="1">
    <location>
        <begin position="10"/>
        <end position="134"/>
    </location>
</feature>